<dbReference type="InterPro" id="IPR004344">
    <property type="entry name" value="TTL/TTLL_fam"/>
</dbReference>
<dbReference type="Pfam" id="PF18913">
    <property type="entry name" value="FBPase_C"/>
    <property type="match status" value="1"/>
</dbReference>
<dbReference type="InterPro" id="IPR044015">
    <property type="entry name" value="FBPase_C_dom"/>
</dbReference>
<dbReference type="SUPFAM" id="SSF56059">
    <property type="entry name" value="Glutathione synthetase ATP-binding domain-like"/>
    <property type="match status" value="1"/>
</dbReference>
<feature type="compositionally biased region" description="Acidic residues" evidence="2">
    <location>
        <begin position="1015"/>
        <end position="1031"/>
    </location>
</feature>
<evidence type="ECO:0000313" key="5">
    <source>
        <dbReference type="Proteomes" id="UP000054937"/>
    </source>
</evidence>
<dbReference type="InParanoid" id="A0A0V0QDP9"/>
<keyword evidence="1" id="KW-0175">Coiled coil</keyword>
<dbReference type="Gene3D" id="3.40.190.80">
    <property type="match status" value="1"/>
</dbReference>
<dbReference type="PANTHER" id="PTHR46069:SF1">
    <property type="entry name" value="CHROMOSOME UNDETERMINED SCAFFOLD_125, WHOLE GENOME SHOTGUN SEQUENCE"/>
    <property type="match status" value="1"/>
</dbReference>
<feature type="compositionally biased region" description="Low complexity" evidence="2">
    <location>
        <begin position="1032"/>
        <end position="1043"/>
    </location>
</feature>
<dbReference type="EMBL" id="LDAU01000194">
    <property type="protein sequence ID" value="KRX00299.1"/>
    <property type="molecule type" value="Genomic_DNA"/>
</dbReference>
<comment type="caution">
    <text evidence="4">The sequence shown here is derived from an EMBL/GenBank/DDBJ whole genome shotgun (WGS) entry which is preliminary data.</text>
</comment>
<feature type="coiled-coil region" evidence="1">
    <location>
        <begin position="438"/>
        <end position="485"/>
    </location>
</feature>
<dbReference type="Proteomes" id="UP000054937">
    <property type="component" value="Unassembled WGS sequence"/>
</dbReference>
<evidence type="ECO:0000256" key="2">
    <source>
        <dbReference type="SAM" id="MobiDB-lite"/>
    </source>
</evidence>
<dbReference type="PROSITE" id="PS51221">
    <property type="entry name" value="TTL"/>
    <property type="match status" value="1"/>
</dbReference>
<feature type="region of interest" description="Disordered" evidence="2">
    <location>
        <begin position="1015"/>
        <end position="1043"/>
    </location>
</feature>
<dbReference type="Gene3D" id="3.30.470.20">
    <property type="entry name" value="ATP-grasp fold, B domain"/>
    <property type="match status" value="1"/>
</dbReference>
<dbReference type="PANTHER" id="PTHR46069">
    <property type="entry name" value="TUBULIN TYROSINE LIGASE"/>
    <property type="match status" value="1"/>
</dbReference>
<dbReference type="SUPFAM" id="SSF56655">
    <property type="entry name" value="Carbohydrate phosphatase"/>
    <property type="match status" value="1"/>
</dbReference>
<sequence>MLLFQNFSQKKKNVKTPEQGDTYSINECYQNYWYPTVSEYIHELKSEHSYDMRYTGTLTADFHRILQYGGVYLYPSDKKQKTGKLKIIYQCIPLAYLMQKAGGKSINNSLQQDILTQKIDDISARTGFIIGSAFEIDTYIEISHKEQQTDQQNDQEQHQQLIKLQYDEIVKQTVQQADLINTMTIDKKNQNQNKIEKCLKINDENDKPKIITQEFSFKPPQNKKLNLTERSTNKKLHFLAVKKIQQSPIKSHKNYLKNHQNESLIQDKDTIQLDSDFEINNQNSENLDSKKQENDSKFILPRISTNKLNLQEKPKKLKKFKIHLSSKNNNNNSFNKQNVLNSMVSPKLKNLQEKDQFYKTEALNKNYQSVENERYKYKPKKDLNSKSGYNYNKDKNNFNKNQLEKLENINLFQQNPANQLNTSVSDLKLLKKSSYNIDENQENIIKKQKSQIEKQESEEKLYITLKKSQKQKSQKQLKLEETNNINNNNSNSNIIELTNNNLAHKISNSNRKSKTSQIKEIYESVNIIEKAPSLKKFRKTKKTQKINFIDSKLEKKELLLNNKIQNYLNWIQLVNHSNNITVPFINKQNYPNNKFQPYKVLVGKGNNSQAIKNCVRQRWWMQLVESKDEQNISLVWTQLRLQDAFKNMPSLLEQNYRFYEDEKQSQNQTQLENKEKIEKYNLEVPKHLSIYDKNSHSSKSIILKIITRDELRKKPENKKNLAKLRNIWIIKPGETTNQGHGITVHQELANIESIIKNQSTFKGKPRTWIIQQYIDNPLLFNKRKFDIRCYMLITSVNGILKGYWYEDGYLRTSCKEFSLKNLNNKYIHLTNDAVQKKNEDYGKFENANKVSFQEFQRYLDQNEPEKKINFQKQCYPVMKKIAKDCVRAVAAKVDPSRKQFSFEIFGLDFMIDENVNVQLLEVNTNPAITICCSLLSKIIPQLIENTFRIAIDPILTPPVLEDWPVNKKFQSPDNLLENNKFELIFNEFYEGKKLQQIMSTVQNQLSYDQIYQIQEEEENEEEEQDEDENEEQYNQQQEEPQSQIEIKQGIEKYTDKNNINNQSNLISEKLQQINLPENQLLKNQSQDKVTNTYNKSDQSSTKSSQQDNLNKSRTEN</sequence>
<dbReference type="OrthoDB" id="196367at2759"/>
<dbReference type="OMA" id="SAYCKAD"/>
<organism evidence="4 5">
    <name type="scientific">Pseudocohnilembus persalinus</name>
    <name type="common">Ciliate</name>
    <dbReference type="NCBI Taxonomy" id="266149"/>
    <lineage>
        <taxon>Eukaryota</taxon>
        <taxon>Sar</taxon>
        <taxon>Alveolata</taxon>
        <taxon>Ciliophora</taxon>
        <taxon>Intramacronucleata</taxon>
        <taxon>Oligohymenophorea</taxon>
        <taxon>Scuticociliatia</taxon>
        <taxon>Philasterida</taxon>
        <taxon>Pseudocohnilembidae</taxon>
        <taxon>Pseudocohnilembus</taxon>
    </lineage>
</organism>
<feature type="domain" description="Fructose-1-6-bisphosphatase class 1 C-terminal" evidence="3">
    <location>
        <begin position="17"/>
        <end position="141"/>
    </location>
</feature>
<name>A0A0V0QDP9_PSEPJ</name>
<dbReference type="Pfam" id="PF03133">
    <property type="entry name" value="TTL"/>
    <property type="match status" value="1"/>
</dbReference>
<evidence type="ECO:0000313" key="4">
    <source>
        <dbReference type="EMBL" id="KRX00299.1"/>
    </source>
</evidence>
<evidence type="ECO:0000259" key="3">
    <source>
        <dbReference type="Pfam" id="PF18913"/>
    </source>
</evidence>
<gene>
    <name evidence="4" type="ORF">PPERSA_10798</name>
</gene>
<accession>A0A0V0QDP9</accession>
<evidence type="ECO:0000256" key="1">
    <source>
        <dbReference type="SAM" id="Coils"/>
    </source>
</evidence>
<proteinExistence type="predicted"/>
<feature type="compositionally biased region" description="Low complexity" evidence="2">
    <location>
        <begin position="1095"/>
        <end position="1107"/>
    </location>
</feature>
<keyword evidence="5" id="KW-1185">Reference proteome</keyword>
<dbReference type="AlphaFoldDB" id="A0A0V0QDP9"/>
<reference evidence="4 5" key="1">
    <citation type="journal article" date="2015" name="Sci. Rep.">
        <title>Genome of the facultative scuticociliatosis pathogen Pseudocohnilembus persalinus provides insight into its virulence through horizontal gene transfer.</title>
        <authorList>
            <person name="Xiong J."/>
            <person name="Wang G."/>
            <person name="Cheng J."/>
            <person name="Tian M."/>
            <person name="Pan X."/>
            <person name="Warren A."/>
            <person name="Jiang C."/>
            <person name="Yuan D."/>
            <person name="Miao W."/>
        </authorList>
    </citation>
    <scope>NUCLEOTIDE SEQUENCE [LARGE SCALE GENOMIC DNA]</scope>
    <source>
        <strain evidence="4">36N120E</strain>
    </source>
</reference>
<feature type="region of interest" description="Disordered" evidence="2">
    <location>
        <begin position="1079"/>
        <end position="1116"/>
    </location>
</feature>
<protein>
    <recommendedName>
        <fullName evidence="3">Fructose-1-6-bisphosphatase class 1 C-terminal domain-containing protein</fullName>
    </recommendedName>
</protein>
<feature type="compositionally biased region" description="Polar residues" evidence="2">
    <location>
        <begin position="1079"/>
        <end position="1094"/>
    </location>
</feature>